<feature type="non-terminal residue" evidence="2">
    <location>
        <position position="461"/>
    </location>
</feature>
<dbReference type="EMBL" id="GL770924">
    <property type="protein sequence ID" value="EFZ09960.1"/>
    <property type="molecule type" value="Genomic_DNA"/>
</dbReference>
<proteinExistence type="predicted"/>
<feature type="compositionally biased region" description="Low complexity" evidence="1">
    <location>
        <begin position="378"/>
        <end position="388"/>
    </location>
</feature>
<evidence type="ECO:0000256" key="1">
    <source>
        <dbReference type="SAM" id="MobiDB-lite"/>
    </source>
</evidence>
<dbReference type="AlphaFoldDB" id="E9JB43"/>
<name>E9JB43_SOLIN</name>
<sequence>MPLACTSCKRFISASDVLCCDRNPKHIFHEDCAHGLLDSESGSSDPSVFPCSTCCGQGLPGRLSDSRGPVAIGHGAAAAASAQPDPVRDLLAVMLAKIEGIECQLRDLPVMRDRLGELPAMRAQLASLERGIQQSLAAIEARTEELAASVRLVDERQADLDARVRVLEALPSGLRACAPSSDIEERLDALERAKLNSELILFVKELPAEDTCAVVADVAAALGVAASPGTLSCSRIPSKGNRPRPIIVRFSSNEMRSRWIDGKRTKGVLEGAEVSAELSGSRIEVNERLTSTTRNNFSEARHAVRDSKLHRAWVRNGLVFIRRHANTLPIKICDREHLNGLTAGPPPPVAASCAASGAVAAATSSSVASRPRPRRASAVRPRAPAATSGSAFGTACRTATQPSSARRASRASAAALLFGSVTLTVSPFSPTLATSWITSRVINMTLSPCRRRGLSPLLWTI</sequence>
<gene>
    <name evidence="2" type="ORF">SINV_08270</name>
</gene>
<evidence type="ECO:0008006" key="3">
    <source>
        <dbReference type="Google" id="ProtNLM"/>
    </source>
</evidence>
<reference evidence="2" key="1">
    <citation type="journal article" date="2011" name="Proc. Natl. Acad. Sci. U.S.A.">
        <title>The genome of the fire ant Solenopsis invicta.</title>
        <authorList>
            <person name="Wurm Y."/>
            <person name="Wang J."/>
            <person name="Riba-Grognuz O."/>
            <person name="Corona M."/>
            <person name="Nygaard S."/>
            <person name="Hunt B.G."/>
            <person name="Ingram K.K."/>
            <person name="Falquet L."/>
            <person name="Nipitwattanaphon M."/>
            <person name="Gotzek D."/>
            <person name="Dijkstra M.B."/>
            <person name="Oettler J."/>
            <person name="Comtesse F."/>
            <person name="Shih C.J."/>
            <person name="Wu W.J."/>
            <person name="Yang C.C."/>
            <person name="Thomas J."/>
            <person name="Beaudoing E."/>
            <person name="Pradervand S."/>
            <person name="Flegel V."/>
            <person name="Cook E.D."/>
            <person name="Fabbretti R."/>
            <person name="Stockinger H."/>
            <person name="Long L."/>
            <person name="Farmerie W.G."/>
            <person name="Oakey J."/>
            <person name="Boomsma J.J."/>
            <person name="Pamilo P."/>
            <person name="Yi S.V."/>
            <person name="Heinze J."/>
            <person name="Goodisman M.A."/>
            <person name="Farinelli L."/>
            <person name="Harshman K."/>
            <person name="Hulo N."/>
            <person name="Cerutti L."/>
            <person name="Xenarios I."/>
            <person name="Shoemaker D."/>
            <person name="Keller L."/>
        </authorList>
    </citation>
    <scope>NUCLEOTIDE SEQUENCE [LARGE SCALE GENOMIC DNA]</scope>
</reference>
<evidence type="ECO:0000313" key="2">
    <source>
        <dbReference type="EMBL" id="EFZ09960.1"/>
    </source>
</evidence>
<organism>
    <name type="scientific">Solenopsis invicta</name>
    <name type="common">Red imported fire ant</name>
    <name type="synonym">Solenopsis wagneri</name>
    <dbReference type="NCBI Taxonomy" id="13686"/>
    <lineage>
        <taxon>Eukaryota</taxon>
        <taxon>Metazoa</taxon>
        <taxon>Ecdysozoa</taxon>
        <taxon>Arthropoda</taxon>
        <taxon>Hexapoda</taxon>
        <taxon>Insecta</taxon>
        <taxon>Pterygota</taxon>
        <taxon>Neoptera</taxon>
        <taxon>Endopterygota</taxon>
        <taxon>Hymenoptera</taxon>
        <taxon>Apocrita</taxon>
        <taxon>Aculeata</taxon>
        <taxon>Formicoidea</taxon>
        <taxon>Formicidae</taxon>
        <taxon>Myrmicinae</taxon>
        <taxon>Solenopsis</taxon>
    </lineage>
</organism>
<feature type="region of interest" description="Disordered" evidence="1">
    <location>
        <begin position="363"/>
        <end position="395"/>
    </location>
</feature>
<dbReference type="HOGENOM" id="CLU_042719_0_0_1"/>
<protein>
    <recommendedName>
        <fullName evidence="3">Zinc finger PHD-type domain-containing protein</fullName>
    </recommendedName>
</protein>
<accession>E9JB43</accession>
<dbReference type="OMA" id="FIRRHAN"/>